<feature type="region of interest" description="Disordered" evidence="1">
    <location>
        <begin position="760"/>
        <end position="809"/>
    </location>
</feature>
<evidence type="ECO:0000256" key="1">
    <source>
        <dbReference type="SAM" id="MobiDB-lite"/>
    </source>
</evidence>
<gene>
    <name evidence="2" type="ORF">LSH36_271g03017</name>
</gene>
<feature type="region of interest" description="Disordered" evidence="1">
    <location>
        <begin position="1241"/>
        <end position="1265"/>
    </location>
</feature>
<feature type="compositionally biased region" description="Basic and acidic residues" evidence="1">
    <location>
        <begin position="367"/>
        <end position="382"/>
    </location>
</feature>
<feature type="compositionally biased region" description="Basic and acidic residues" evidence="1">
    <location>
        <begin position="714"/>
        <end position="731"/>
    </location>
</feature>
<evidence type="ECO:0000313" key="2">
    <source>
        <dbReference type="EMBL" id="KAK2154309.1"/>
    </source>
</evidence>
<feature type="compositionally biased region" description="Acidic residues" evidence="1">
    <location>
        <begin position="842"/>
        <end position="873"/>
    </location>
</feature>
<feature type="region of interest" description="Disordered" evidence="1">
    <location>
        <begin position="162"/>
        <end position="192"/>
    </location>
</feature>
<feature type="compositionally biased region" description="Polar residues" evidence="1">
    <location>
        <begin position="345"/>
        <end position="356"/>
    </location>
</feature>
<organism evidence="2 3">
    <name type="scientific">Paralvinella palmiformis</name>
    <dbReference type="NCBI Taxonomy" id="53620"/>
    <lineage>
        <taxon>Eukaryota</taxon>
        <taxon>Metazoa</taxon>
        <taxon>Spiralia</taxon>
        <taxon>Lophotrochozoa</taxon>
        <taxon>Annelida</taxon>
        <taxon>Polychaeta</taxon>
        <taxon>Sedentaria</taxon>
        <taxon>Canalipalpata</taxon>
        <taxon>Terebellida</taxon>
        <taxon>Terebelliformia</taxon>
        <taxon>Alvinellidae</taxon>
        <taxon>Paralvinella</taxon>
    </lineage>
</organism>
<accession>A0AAD9JJF0</accession>
<dbReference type="EMBL" id="JAODUP010000271">
    <property type="protein sequence ID" value="KAK2154309.1"/>
    <property type="molecule type" value="Genomic_DNA"/>
</dbReference>
<feature type="region of interest" description="Disordered" evidence="1">
    <location>
        <begin position="1140"/>
        <end position="1163"/>
    </location>
</feature>
<proteinExistence type="predicted"/>
<feature type="region of interest" description="Disordered" evidence="1">
    <location>
        <begin position="519"/>
        <end position="541"/>
    </location>
</feature>
<feature type="region of interest" description="Disordered" evidence="1">
    <location>
        <begin position="840"/>
        <end position="875"/>
    </location>
</feature>
<feature type="region of interest" description="Disordered" evidence="1">
    <location>
        <begin position="609"/>
        <end position="629"/>
    </location>
</feature>
<dbReference type="Proteomes" id="UP001208570">
    <property type="component" value="Unassembled WGS sequence"/>
</dbReference>
<feature type="region of interest" description="Disordered" evidence="1">
    <location>
        <begin position="345"/>
        <end position="410"/>
    </location>
</feature>
<comment type="caution">
    <text evidence="2">The sequence shown here is derived from an EMBL/GenBank/DDBJ whole genome shotgun (WGS) entry which is preliminary data.</text>
</comment>
<feature type="region of interest" description="Disordered" evidence="1">
    <location>
        <begin position="705"/>
        <end position="731"/>
    </location>
</feature>
<feature type="compositionally biased region" description="Polar residues" evidence="1">
    <location>
        <begin position="765"/>
        <end position="776"/>
    </location>
</feature>
<name>A0AAD9JJF0_9ANNE</name>
<feature type="compositionally biased region" description="Basic and acidic residues" evidence="1">
    <location>
        <begin position="163"/>
        <end position="172"/>
    </location>
</feature>
<protein>
    <submittedName>
        <fullName evidence="2">Uncharacterized protein</fullName>
    </submittedName>
</protein>
<feature type="compositionally biased region" description="Polar residues" evidence="1">
    <location>
        <begin position="786"/>
        <end position="809"/>
    </location>
</feature>
<evidence type="ECO:0000313" key="3">
    <source>
        <dbReference type="Proteomes" id="UP001208570"/>
    </source>
</evidence>
<keyword evidence="3" id="KW-1185">Reference proteome</keyword>
<sequence>MAHEDNFMTELRNALAKIQNNRTRKLVGSQDFANTCPSDGGYAVKSATSRRYPVTTSFSAFTCQDRTKNNTWTPEGAKALSSREDSSRIRTKMDYDEHPSQNRIGKCVLYPEESRSSLRNGRSDGVWRGEGSLNKINNSFGYVGQLTEGLRSAVDRIASNPVRDPERVDPQRGGKHANKTCDVDGNTARTAPKDGLKLADGNRDKCSGALERITDARSTTATAKETCTDLFEELSVVLQKRKQSGSKVNILDIERMKTGKSIMYFGARPAKTGCPSTTSDSSDKYSTDQSSSGLLSGEVERYDVHNWAVNGRNGDGLVELESENGSDVPREKTNTVRKNIKNFEQISSTRSPTGGQLRNGGNGRTNNDCRSKCLRRHDDTDGTRSTYPEGDIRVGHGSGLVGINRDGNDVDTSEDVAEMTLDKRPLSVTKTISIGDGTDDSLSSVSKISDQSVSKSVCDLSDRSVAELKADLNGGVKPFQIVHDRRRDVHVQKSAPLRSAVKTAGVLVGRDDVRISGGPYVNVEKSRAPPPPPLPTTKWTSGSVLEKLPTSDEIVYKDAYLSIPNDAEFQEELVQVALRLQAKRRSSDSVNCLGSDVRAPEMGCTTNAAAGEDGVNVEPTADRKSGTSESVNCCQELGKVSDDSLVTEIQQQQQQQQGALDGLSNGRCTTAADNSTIDDQTADRSSCATERVQRIHFSEEGIQKDTSCSVAAKPEVRDTGEDRVSEDRSEIRSLSEVDIHPGSLINDLVNSIRCQVIADDDTESDMTTPSGRSSGLSDLMPPDVDGTSSSAPDSTTKSVTSSLFPSQSSLMLEREARDTAHRMSTSLASVMSVEASTAFTTFDDDDDDDVDGGGACDDGDATEGDDDDDESPDESACLKESTLKYPSYISKSAGNIALEENEIQNEIQNDLQDLSHNVGTDVEDGFATYPPPRMARNKTLCAGADRDIITSLMITHSGDRIPPDGAEMQSGQYNSRLKSNVTVPEPTSFHQHGNNVGKHFLSPPTNGHQRLTTAEVHRNVSSILNPAVSLNPDRSAIGGALPKHVSMDKEAQRYMLYYTWSSNSAHRRQAKCNNLRRVRRDNVEEDSDSSSALMEHRLLTDTIPDKRSPMGANSVQVGGDVGILYKRKLSTHLINANLATSAKPGSGRSRSGDDDGSDGDTESLYQDYDKYEESLIRSIKPRDLCRVNENINSLYRQQLESGRVTTMIETPSSFLQRFSCCFICQSHHSLVSSFVDSNRAHRADVGRKRNSSARRNRPKINHHKNNVSRRHLVRADSLSGKRISLSDCVYDS</sequence>
<reference evidence="2" key="1">
    <citation type="journal article" date="2023" name="Mol. Biol. Evol.">
        <title>Third-Generation Sequencing Reveals the Adaptive Role of the Epigenome in Three Deep-Sea Polychaetes.</title>
        <authorList>
            <person name="Perez M."/>
            <person name="Aroh O."/>
            <person name="Sun Y."/>
            <person name="Lan Y."/>
            <person name="Juniper S.K."/>
            <person name="Young C.R."/>
            <person name="Angers B."/>
            <person name="Qian P.Y."/>
        </authorList>
    </citation>
    <scope>NUCLEOTIDE SEQUENCE</scope>
    <source>
        <strain evidence="2">P08H-3</strain>
    </source>
</reference>
<feature type="region of interest" description="Disordered" evidence="1">
    <location>
        <begin position="271"/>
        <end position="294"/>
    </location>
</feature>
<feature type="compositionally biased region" description="Basic residues" evidence="1">
    <location>
        <begin position="1248"/>
        <end position="1265"/>
    </location>
</feature>